<dbReference type="PROSITE" id="PS50072">
    <property type="entry name" value="CSA_PPIASE_2"/>
    <property type="match status" value="1"/>
</dbReference>
<protein>
    <submittedName>
        <fullName evidence="4">Spliceosome-associated protein CWC27 homolog (Antigen NY-CO-10) (Probable inactive peptidyl-prolyl cis-trans isomerase CWC27 homolog) (PPIase CWC27) (Serologically defined colon cancer antigen 10)</fullName>
    </submittedName>
</protein>
<evidence type="ECO:0000256" key="1">
    <source>
        <dbReference type="ARBA" id="ARBA00004123"/>
    </source>
</evidence>
<evidence type="ECO:0000313" key="5">
    <source>
        <dbReference type="Proteomes" id="UP001642464"/>
    </source>
</evidence>
<sequence>MSEVYIKEPATKGKAVLTTSHGDLEIELWATETPKACRNFCQLILEGYYNGTTFHRVIKDFLIQGGDATGTGDGCESIYGGPYPDEIHPRLKFRYRGMMGVASAGRGTKTNGSQFFIAMGRLPSLDGKHTLFGKAHRHDVLNDPRLSKDVAYPEEVAEKKKLREGFLAPTILKLKRDIANALAMRRGFKTRAETRPEVKGKEARRLQAEVEGFDFTNAVLLSSGIAIDRLRTLMPDEPEEGEEDKKEEEPATLASYWEEADEEADKDWLGGAGLKFHTSGDKAFQIAAAKKARDSLEIFDPIAATGNSEALAAARKRRNDKIVPSMRRQNPLAEW</sequence>
<keyword evidence="2" id="KW-0539">Nucleus</keyword>
<evidence type="ECO:0000256" key="2">
    <source>
        <dbReference type="ARBA" id="ARBA00023242"/>
    </source>
</evidence>
<feature type="domain" description="PPIase cyclophilin-type" evidence="3">
    <location>
        <begin position="22"/>
        <end position="134"/>
    </location>
</feature>
<dbReference type="InterPro" id="IPR029000">
    <property type="entry name" value="Cyclophilin-like_dom_sf"/>
</dbReference>
<dbReference type="InterPro" id="IPR020892">
    <property type="entry name" value="Cyclophilin-type_PPIase_CS"/>
</dbReference>
<proteinExistence type="predicted"/>
<dbReference type="Pfam" id="PF00160">
    <property type="entry name" value="Pro_isomerase"/>
    <property type="match status" value="1"/>
</dbReference>
<dbReference type="InterPro" id="IPR044666">
    <property type="entry name" value="Cyclophilin_A-like"/>
</dbReference>
<evidence type="ECO:0000313" key="4">
    <source>
        <dbReference type="EMBL" id="CAK9093200.1"/>
    </source>
</evidence>
<dbReference type="InterPro" id="IPR002130">
    <property type="entry name" value="Cyclophilin-type_PPIase_dom"/>
</dbReference>
<reference evidence="4 5" key="1">
    <citation type="submission" date="2024-02" db="EMBL/GenBank/DDBJ databases">
        <authorList>
            <person name="Chen Y."/>
            <person name="Shah S."/>
            <person name="Dougan E. K."/>
            <person name="Thang M."/>
            <person name="Chan C."/>
        </authorList>
    </citation>
    <scope>NUCLEOTIDE SEQUENCE [LARGE SCALE GENOMIC DNA]</scope>
</reference>
<name>A0ABP0QZA2_9DINO</name>
<dbReference type="EMBL" id="CAXAMM010040440">
    <property type="protein sequence ID" value="CAK9093200.1"/>
    <property type="molecule type" value="Genomic_DNA"/>
</dbReference>
<dbReference type="PANTHER" id="PTHR45625">
    <property type="entry name" value="PEPTIDYL-PROLYL CIS-TRANS ISOMERASE-RELATED"/>
    <property type="match status" value="1"/>
</dbReference>
<dbReference type="Gene3D" id="2.40.100.10">
    <property type="entry name" value="Cyclophilin-like"/>
    <property type="match status" value="1"/>
</dbReference>
<comment type="caution">
    <text evidence="4">The sequence shown here is derived from an EMBL/GenBank/DDBJ whole genome shotgun (WGS) entry which is preliminary data.</text>
</comment>
<dbReference type="PROSITE" id="PS00170">
    <property type="entry name" value="CSA_PPIASE_1"/>
    <property type="match status" value="1"/>
</dbReference>
<dbReference type="Proteomes" id="UP001642464">
    <property type="component" value="Unassembled WGS sequence"/>
</dbReference>
<dbReference type="PRINTS" id="PR00153">
    <property type="entry name" value="CSAPPISMRASE"/>
</dbReference>
<gene>
    <name evidence="4" type="ORF">SCF082_LOCUS43846</name>
</gene>
<organism evidence="4 5">
    <name type="scientific">Durusdinium trenchii</name>
    <dbReference type="NCBI Taxonomy" id="1381693"/>
    <lineage>
        <taxon>Eukaryota</taxon>
        <taxon>Sar</taxon>
        <taxon>Alveolata</taxon>
        <taxon>Dinophyceae</taxon>
        <taxon>Suessiales</taxon>
        <taxon>Symbiodiniaceae</taxon>
        <taxon>Durusdinium</taxon>
    </lineage>
</organism>
<evidence type="ECO:0000259" key="3">
    <source>
        <dbReference type="PROSITE" id="PS50072"/>
    </source>
</evidence>
<keyword evidence="5" id="KW-1185">Reference proteome</keyword>
<comment type="subcellular location">
    <subcellularLocation>
        <location evidence="1">Nucleus</location>
    </subcellularLocation>
</comment>
<dbReference type="SUPFAM" id="SSF50891">
    <property type="entry name" value="Cyclophilin-like"/>
    <property type="match status" value="1"/>
</dbReference>
<accession>A0ABP0QZA2</accession>
<dbReference type="PANTHER" id="PTHR45625:SF6">
    <property type="entry name" value="SPLICEOSOME-ASSOCIATED PROTEIN CWC27 HOMOLOG"/>
    <property type="match status" value="1"/>
</dbReference>